<feature type="compositionally biased region" description="Polar residues" evidence="1">
    <location>
        <begin position="179"/>
        <end position="191"/>
    </location>
</feature>
<proteinExistence type="predicted"/>
<evidence type="ECO:0000313" key="6">
    <source>
        <dbReference type="Proteomes" id="UP000747110"/>
    </source>
</evidence>
<name>A0A8J4DH18_9CHLO</name>
<dbReference type="InterPro" id="IPR011989">
    <property type="entry name" value="ARM-like"/>
</dbReference>
<dbReference type="SUPFAM" id="SSF48371">
    <property type="entry name" value="ARM repeat"/>
    <property type="match status" value="2"/>
</dbReference>
<evidence type="ECO:0000313" key="5">
    <source>
        <dbReference type="Proteomes" id="UP000722791"/>
    </source>
</evidence>
<feature type="region of interest" description="Disordered" evidence="1">
    <location>
        <begin position="739"/>
        <end position="784"/>
    </location>
</feature>
<comment type="caution">
    <text evidence="4">The sequence shown here is derived from an EMBL/GenBank/DDBJ whole genome shotgun (WGS) entry which is preliminary data.</text>
</comment>
<dbReference type="EMBL" id="BNCQ01000006">
    <property type="protein sequence ID" value="GIL99169.1"/>
    <property type="molecule type" value="Genomic_DNA"/>
</dbReference>
<accession>A0A8J4DH18</accession>
<gene>
    <name evidence="3" type="ORF">Vretifemale_2931</name>
    <name evidence="4" type="ORF">Vretimale_4394</name>
</gene>
<feature type="compositionally biased region" description="Polar residues" evidence="1">
    <location>
        <begin position="130"/>
        <end position="163"/>
    </location>
</feature>
<feature type="compositionally biased region" description="Polar residues" evidence="1">
    <location>
        <begin position="1048"/>
        <end position="1066"/>
    </location>
</feature>
<dbReference type="InterPro" id="IPR016024">
    <property type="entry name" value="ARM-type_fold"/>
</dbReference>
<dbReference type="Pfam" id="PF13251">
    <property type="entry name" value="DUF4042"/>
    <property type="match status" value="1"/>
</dbReference>
<dbReference type="Proteomes" id="UP000722791">
    <property type="component" value="Unassembled WGS sequence"/>
</dbReference>
<dbReference type="EMBL" id="BNCP01000004">
    <property type="protein sequence ID" value="GIL72684.1"/>
    <property type="molecule type" value="Genomic_DNA"/>
</dbReference>
<feature type="compositionally biased region" description="Low complexity" evidence="1">
    <location>
        <begin position="739"/>
        <end position="761"/>
    </location>
</feature>
<feature type="region of interest" description="Disordered" evidence="1">
    <location>
        <begin position="1026"/>
        <end position="1066"/>
    </location>
</feature>
<evidence type="ECO:0000313" key="3">
    <source>
        <dbReference type="EMBL" id="GIL72684.1"/>
    </source>
</evidence>
<feature type="domain" description="DUF4042" evidence="2">
    <location>
        <begin position="435"/>
        <end position="594"/>
    </location>
</feature>
<evidence type="ECO:0000259" key="2">
    <source>
        <dbReference type="Pfam" id="PF13251"/>
    </source>
</evidence>
<dbReference type="PANTHER" id="PTHR13366:SF0">
    <property type="entry name" value="HEAT REPEAT-CONTAINING PROTEIN 6"/>
    <property type="match status" value="1"/>
</dbReference>
<feature type="compositionally biased region" description="Basic and acidic residues" evidence="1">
    <location>
        <begin position="1037"/>
        <end position="1047"/>
    </location>
</feature>
<keyword evidence="6" id="KW-1185">Reference proteome</keyword>
<evidence type="ECO:0000256" key="1">
    <source>
        <dbReference type="SAM" id="MobiDB-lite"/>
    </source>
</evidence>
<dbReference type="PROSITE" id="PS50096">
    <property type="entry name" value="IQ"/>
    <property type="match status" value="1"/>
</dbReference>
<feature type="region of interest" description="Disordered" evidence="1">
    <location>
        <begin position="1243"/>
        <end position="1275"/>
    </location>
</feature>
<dbReference type="InterPro" id="IPR025283">
    <property type="entry name" value="DUF4042"/>
</dbReference>
<sequence>MSWRSRGSGLSAWRQCLAPLRQEATARGYVDRQKLRAALESLRTTAAEFQDNEFAEDLPFLVQQLLGRQPSLGPSCSEGFTRDNAPHVALCRLLTSLTASRTISLHGPTANLVLSALRQWSDGALCVPKQGTSESQGSNGVANSASNPARTAATGNNVGQSRGVSGRGNAAMTVDSPDLQAQSSQPPTSHASLPLEAMTALAALLPDHLRMLPEHERAAQLAALLSLLVPQPTQPRGVEDSRGRGAAEHLEMQALALTALAACCSRTAGSGSSIGCGLTVDEAGALLSAAVSLLQSCASRSRPVEDAAHSRMYAALVRALQLAIGEARQAWVARAALLVEGLQRFLTYGVQASIAAAAPLAPSPSPASGVPQSTDTNNRRYRPPHLRRRESQADGGLAWSDSDMSDTEHGGGGSSSALGSGAGSMAIADKFRSSRVRQAVLTCIQAMAKSDPRAMHTHWSALLPLQNPLQPRPLTPHLITVLLYDPLTKVRALAAATISALLDGPAPRAILSVAEAKSMSARAPVRGFLTLSLSLGQLLLAAHVGLLHAVANENSTLVLPGVLRTLVVLMQASPYERLPQELLPEILKVLRTRWAEVPAAAPAGYATASVRGGELGSSQTAYLACLAECFSTKQPIAGLAAFLTQQQQQTFQDFEVMGSQHCGAGSGSGGAGCDSTQCLVRDLLAVGRDASVDAVRRIEALAALKGLAANYTTALPPDVWDDLRATAAIGLSCIPAVRSPPASRSGPLSRSSSSSSLGVVATHGSSGRPGDRAGSRAPASQASGQVTFSGADASGAVSQAIVSPVMPSANSSPEDKAAQLSVRLLSDYLSAIARQYNVVLTDSAATGPGEGGVPGFPPSPGFVPLAAAVGRQQQQPPSPVSMQSEEQRQAGLQLLASMWQDAVAVLIPAATSHQSYMVRSAGLSCLGELPEPVFSSLTVALQQQLLTLLSDAAASDAVPAVRAAACKALGAAAVFPAVLEKPQLSDHITRALLPCLRDAVLSVRIAAGWAIANLCDAYRRRLEGPAAANSEGDDTEQQLKSRVDSHAHASTSSCGGSDRAVTSPTQQRTMSLGMLPLEAHHYRQLAALCGAAITSTQDTDKVRANGVRAVGNLLAFLTPDMAPGLAADGASSDGVRLDAWLDGALTCLQSTLTTGGMKAQWNACCAVHGLLRNPQLLAHPGVAPRIAPLLLLLVMLVRESANFKIRTHAAAALAALPSREAYGDVLLDALVVVASALESIANGGSGGGGVAASATMKPTSSGKGDADGEGDGDGSEGRFPNYRYMVGLSTQLRATLLHLLALAHPTDARRVREALVRRADFLHACLSEELAEAVQPLRALSTAAQDSGIGDCGGDWTGRESRGYSCVETGALRKEGKGSRASGSQVEMALPADPFGLSGGRCTPNVGAPTPGGLAALLAVLGLHKEQGDRINLAQSNLEPSGATERDLSIGATAVIRAGYQEAGDDGGKPRLTVILGGEADDELLQRALGRVGRVVAPLRGLANLLAQLGPSVDTVLQDVQQALTLLKEF</sequence>
<dbReference type="PANTHER" id="PTHR13366">
    <property type="entry name" value="MALARIA ANTIGEN-RELATED"/>
    <property type="match status" value="1"/>
</dbReference>
<dbReference type="OrthoDB" id="541689at2759"/>
<feature type="region of interest" description="Disordered" evidence="1">
    <location>
        <begin position="128"/>
        <end position="191"/>
    </location>
</feature>
<reference evidence="4" key="1">
    <citation type="journal article" date="2021" name="Proc. Natl. Acad. Sci. U.S.A.">
        <title>Three genomes in the algal genus Volvox reveal the fate of a haploid sex-determining region after a transition to homothallism.</title>
        <authorList>
            <person name="Yamamoto K."/>
            <person name="Hamaji T."/>
            <person name="Kawai-Toyooka H."/>
            <person name="Matsuzaki R."/>
            <person name="Takahashi F."/>
            <person name="Nishimura Y."/>
            <person name="Kawachi M."/>
            <person name="Noguchi H."/>
            <person name="Minakuchi Y."/>
            <person name="Umen J.G."/>
            <person name="Toyoda A."/>
            <person name="Nozaki H."/>
        </authorList>
    </citation>
    <scope>NUCLEOTIDE SEQUENCE</scope>
    <source>
        <strain evidence="4">NIES-3785</strain>
        <strain evidence="3">NIES-3786</strain>
    </source>
</reference>
<feature type="compositionally biased region" description="Basic residues" evidence="1">
    <location>
        <begin position="379"/>
        <end position="388"/>
    </location>
</feature>
<dbReference type="Proteomes" id="UP000747110">
    <property type="component" value="Unassembled WGS sequence"/>
</dbReference>
<dbReference type="Gene3D" id="1.25.10.10">
    <property type="entry name" value="Leucine-rich Repeat Variant"/>
    <property type="match status" value="2"/>
</dbReference>
<dbReference type="InterPro" id="IPR052107">
    <property type="entry name" value="HEAT6"/>
</dbReference>
<organism evidence="4 5">
    <name type="scientific">Volvox reticuliferus</name>
    <dbReference type="NCBI Taxonomy" id="1737510"/>
    <lineage>
        <taxon>Eukaryota</taxon>
        <taxon>Viridiplantae</taxon>
        <taxon>Chlorophyta</taxon>
        <taxon>core chlorophytes</taxon>
        <taxon>Chlorophyceae</taxon>
        <taxon>CS clade</taxon>
        <taxon>Chlamydomonadales</taxon>
        <taxon>Volvocaceae</taxon>
        <taxon>Volvox</taxon>
    </lineage>
</organism>
<evidence type="ECO:0000313" key="4">
    <source>
        <dbReference type="EMBL" id="GIL99169.1"/>
    </source>
</evidence>
<feature type="region of interest" description="Disordered" evidence="1">
    <location>
        <begin position="359"/>
        <end position="420"/>
    </location>
</feature>
<protein>
    <recommendedName>
        <fullName evidence="2">DUF4042 domain-containing protein</fullName>
    </recommendedName>
</protein>